<dbReference type="AlphaFoldDB" id="A0A1J1JB23"/>
<reference evidence="1" key="1">
    <citation type="submission" date="2015-09" db="EMBL/GenBank/DDBJ databases">
        <authorList>
            <person name="Jackson K.R."/>
            <person name="Lunt B.L."/>
            <person name="Fisher J.N.B."/>
            <person name="Gardner A.V."/>
            <person name="Bailey M.E."/>
            <person name="Deus L.M."/>
            <person name="Earl A.S."/>
            <person name="Gibby P.D."/>
            <person name="Hartmann K.A."/>
            <person name="Liu J.E."/>
            <person name="Manci A.M."/>
            <person name="Nielsen D.A."/>
            <person name="Solomon M.B."/>
            <person name="Breakwell D.P."/>
            <person name="Burnett S.H."/>
            <person name="Grose J.H."/>
        </authorList>
    </citation>
    <scope>NUCLEOTIDE SEQUENCE</scope>
    <source>
        <strain evidence="1">7805</strain>
    </source>
</reference>
<accession>A0A1J1JB23</accession>
<sequence length="51" mass="5589">MLFYFRLVSAYVMISGVLNRTATQININADCKGATSVIHDRTINNIEIGSG</sequence>
<name>A0A1J1JB23_PLAAG</name>
<gene>
    <name evidence="1" type="ORF">PLAM_0398</name>
</gene>
<protein>
    <submittedName>
        <fullName evidence="1">Uncharacterized protein</fullName>
    </submittedName>
</protein>
<evidence type="ECO:0000313" key="1">
    <source>
        <dbReference type="EMBL" id="CUM58365.1"/>
    </source>
</evidence>
<organism evidence="1">
    <name type="scientific">Planktothrix agardhii</name>
    <name type="common">Oscillatoria agardhii</name>
    <dbReference type="NCBI Taxonomy" id="1160"/>
    <lineage>
        <taxon>Bacteria</taxon>
        <taxon>Bacillati</taxon>
        <taxon>Cyanobacteriota</taxon>
        <taxon>Cyanophyceae</taxon>
        <taxon>Oscillatoriophycideae</taxon>
        <taxon>Oscillatoriales</taxon>
        <taxon>Microcoleaceae</taxon>
        <taxon>Planktothrix</taxon>
    </lineage>
</organism>
<proteinExistence type="predicted"/>
<dbReference type="EMBL" id="LO018304">
    <property type="protein sequence ID" value="CUM58365.1"/>
    <property type="molecule type" value="Genomic_DNA"/>
</dbReference>